<keyword evidence="2" id="KW-1185">Reference proteome</keyword>
<dbReference type="Proteomes" id="UP000720189">
    <property type="component" value="Unassembled WGS sequence"/>
</dbReference>
<evidence type="ECO:0000313" key="1">
    <source>
        <dbReference type="EMBL" id="KAH7259647.1"/>
    </source>
</evidence>
<dbReference type="GeneID" id="70215558"/>
<sequence length="87" mass="9820">MRAVRYEPILLVATFFFFFVPCIHRLISSHICLLVCLCLELRAFPSVPGSLGTWIILSLHATRPSIETPGYLSTWLVRCATLPIRSS</sequence>
<organism evidence="1 2">
    <name type="scientific">Fusarium redolens</name>
    <dbReference type="NCBI Taxonomy" id="48865"/>
    <lineage>
        <taxon>Eukaryota</taxon>
        <taxon>Fungi</taxon>
        <taxon>Dikarya</taxon>
        <taxon>Ascomycota</taxon>
        <taxon>Pezizomycotina</taxon>
        <taxon>Sordariomycetes</taxon>
        <taxon>Hypocreomycetidae</taxon>
        <taxon>Hypocreales</taxon>
        <taxon>Nectriaceae</taxon>
        <taxon>Fusarium</taxon>
        <taxon>Fusarium redolens species complex</taxon>
    </lineage>
</organism>
<comment type="caution">
    <text evidence="1">The sequence shown here is derived from an EMBL/GenBank/DDBJ whole genome shotgun (WGS) entry which is preliminary data.</text>
</comment>
<dbReference type="EMBL" id="JAGMUX010000005">
    <property type="protein sequence ID" value="KAH7259647.1"/>
    <property type="molecule type" value="Genomic_DNA"/>
</dbReference>
<dbReference type="RefSeq" id="XP_046052355.1">
    <property type="nucleotide sequence ID" value="XM_046185604.1"/>
</dbReference>
<proteinExistence type="predicted"/>
<reference evidence="1" key="1">
    <citation type="journal article" date="2021" name="Nat. Commun.">
        <title>Genetic determinants of endophytism in the Arabidopsis root mycobiome.</title>
        <authorList>
            <person name="Mesny F."/>
            <person name="Miyauchi S."/>
            <person name="Thiergart T."/>
            <person name="Pickel B."/>
            <person name="Atanasova L."/>
            <person name="Karlsson M."/>
            <person name="Huettel B."/>
            <person name="Barry K.W."/>
            <person name="Haridas S."/>
            <person name="Chen C."/>
            <person name="Bauer D."/>
            <person name="Andreopoulos W."/>
            <person name="Pangilinan J."/>
            <person name="LaButti K."/>
            <person name="Riley R."/>
            <person name="Lipzen A."/>
            <person name="Clum A."/>
            <person name="Drula E."/>
            <person name="Henrissat B."/>
            <person name="Kohler A."/>
            <person name="Grigoriev I.V."/>
            <person name="Martin F.M."/>
            <person name="Hacquard S."/>
        </authorList>
    </citation>
    <scope>NUCLEOTIDE SEQUENCE</scope>
    <source>
        <strain evidence="1">MPI-CAGE-AT-0023</strain>
    </source>
</reference>
<protein>
    <submittedName>
        <fullName evidence="1">Uncharacterized protein</fullName>
    </submittedName>
</protein>
<accession>A0A9P9KEJ4</accession>
<gene>
    <name evidence="1" type="ORF">BKA55DRAFT_302980</name>
</gene>
<name>A0A9P9KEJ4_FUSRE</name>
<evidence type="ECO:0000313" key="2">
    <source>
        <dbReference type="Proteomes" id="UP000720189"/>
    </source>
</evidence>
<dbReference type="AlphaFoldDB" id="A0A9P9KEJ4"/>